<dbReference type="Proteomes" id="UP001055811">
    <property type="component" value="Linkage Group LG05"/>
</dbReference>
<organism evidence="1 2">
    <name type="scientific">Cichorium intybus</name>
    <name type="common">Chicory</name>
    <dbReference type="NCBI Taxonomy" id="13427"/>
    <lineage>
        <taxon>Eukaryota</taxon>
        <taxon>Viridiplantae</taxon>
        <taxon>Streptophyta</taxon>
        <taxon>Embryophyta</taxon>
        <taxon>Tracheophyta</taxon>
        <taxon>Spermatophyta</taxon>
        <taxon>Magnoliopsida</taxon>
        <taxon>eudicotyledons</taxon>
        <taxon>Gunneridae</taxon>
        <taxon>Pentapetalae</taxon>
        <taxon>asterids</taxon>
        <taxon>campanulids</taxon>
        <taxon>Asterales</taxon>
        <taxon>Asteraceae</taxon>
        <taxon>Cichorioideae</taxon>
        <taxon>Cichorieae</taxon>
        <taxon>Cichoriinae</taxon>
        <taxon>Cichorium</taxon>
    </lineage>
</organism>
<comment type="caution">
    <text evidence="1">The sequence shown here is derived from an EMBL/GenBank/DDBJ whole genome shotgun (WGS) entry which is preliminary data.</text>
</comment>
<reference evidence="2" key="1">
    <citation type="journal article" date="2022" name="Mol. Ecol. Resour.">
        <title>The genomes of chicory, endive, great burdock and yacon provide insights into Asteraceae palaeo-polyploidization history and plant inulin production.</title>
        <authorList>
            <person name="Fan W."/>
            <person name="Wang S."/>
            <person name="Wang H."/>
            <person name="Wang A."/>
            <person name="Jiang F."/>
            <person name="Liu H."/>
            <person name="Zhao H."/>
            <person name="Xu D."/>
            <person name="Zhang Y."/>
        </authorList>
    </citation>
    <scope>NUCLEOTIDE SEQUENCE [LARGE SCALE GENOMIC DNA]</scope>
    <source>
        <strain evidence="2">cv. Punajuju</strain>
    </source>
</reference>
<gene>
    <name evidence="1" type="ORF">L2E82_31193</name>
</gene>
<reference evidence="1 2" key="2">
    <citation type="journal article" date="2022" name="Mol. Ecol. Resour.">
        <title>The genomes of chicory, endive, great burdock and yacon provide insights into Asteraceae paleo-polyploidization history and plant inulin production.</title>
        <authorList>
            <person name="Fan W."/>
            <person name="Wang S."/>
            <person name="Wang H."/>
            <person name="Wang A."/>
            <person name="Jiang F."/>
            <person name="Liu H."/>
            <person name="Zhao H."/>
            <person name="Xu D."/>
            <person name="Zhang Y."/>
        </authorList>
    </citation>
    <scope>NUCLEOTIDE SEQUENCE [LARGE SCALE GENOMIC DNA]</scope>
    <source>
        <strain evidence="2">cv. Punajuju</strain>
        <tissue evidence="1">Leaves</tissue>
    </source>
</reference>
<accession>A0ACB9D289</accession>
<keyword evidence="2" id="KW-1185">Reference proteome</keyword>
<protein>
    <submittedName>
        <fullName evidence="1">Uncharacterized protein</fullName>
    </submittedName>
</protein>
<evidence type="ECO:0000313" key="1">
    <source>
        <dbReference type="EMBL" id="KAI3740722.1"/>
    </source>
</evidence>
<proteinExistence type="predicted"/>
<dbReference type="EMBL" id="CM042013">
    <property type="protein sequence ID" value="KAI3740722.1"/>
    <property type="molecule type" value="Genomic_DNA"/>
</dbReference>
<evidence type="ECO:0000313" key="2">
    <source>
        <dbReference type="Proteomes" id="UP001055811"/>
    </source>
</evidence>
<name>A0ACB9D289_CICIN</name>
<sequence length="177" mass="20243">MAISTEALLFPFDLSENAILYRTYHVLLKRIRRAHPHYHNSQKAVIKAWIITRALKQDEAASTTLHIIPFFLILQVVKPFVMLQCTDGVHKRGRRVVHYKCSPIDAVKLYGPSLKAKPHADPKIPFNGRANTSANPIHFRFSFLYSTSHVPTYQTPLSSNSFHTLMESIHLIETLLN</sequence>